<evidence type="ECO:0000256" key="1">
    <source>
        <dbReference type="SAM" id="MobiDB-lite"/>
    </source>
</evidence>
<protein>
    <submittedName>
        <fullName evidence="3">Uncharacterized protein</fullName>
    </submittedName>
</protein>
<gene>
    <name evidence="3" type="ORF">QBC40DRAFT_291646</name>
</gene>
<name>A0AAN7B275_9PEZI</name>
<feature type="region of interest" description="Disordered" evidence="1">
    <location>
        <begin position="1"/>
        <end position="52"/>
    </location>
</feature>
<feature type="transmembrane region" description="Helical" evidence="2">
    <location>
        <begin position="269"/>
        <end position="292"/>
    </location>
</feature>
<comment type="caution">
    <text evidence="3">The sequence shown here is derived from an EMBL/GenBank/DDBJ whole genome shotgun (WGS) entry which is preliminary data.</text>
</comment>
<reference evidence="3" key="1">
    <citation type="journal article" date="2023" name="Mol. Phylogenet. Evol.">
        <title>Genome-scale phylogeny and comparative genomics of the fungal order Sordariales.</title>
        <authorList>
            <person name="Hensen N."/>
            <person name="Bonometti L."/>
            <person name="Westerberg I."/>
            <person name="Brannstrom I.O."/>
            <person name="Guillou S."/>
            <person name="Cros-Aarteil S."/>
            <person name="Calhoun S."/>
            <person name="Haridas S."/>
            <person name="Kuo A."/>
            <person name="Mondo S."/>
            <person name="Pangilinan J."/>
            <person name="Riley R."/>
            <person name="LaButti K."/>
            <person name="Andreopoulos B."/>
            <person name="Lipzen A."/>
            <person name="Chen C."/>
            <person name="Yan M."/>
            <person name="Daum C."/>
            <person name="Ng V."/>
            <person name="Clum A."/>
            <person name="Steindorff A."/>
            <person name="Ohm R.A."/>
            <person name="Martin F."/>
            <person name="Silar P."/>
            <person name="Natvig D.O."/>
            <person name="Lalanne C."/>
            <person name="Gautier V."/>
            <person name="Ament-Velasquez S.L."/>
            <person name="Kruys A."/>
            <person name="Hutchinson M.I."/>
            <person name="Powell A.J."/>
            <person name="Barry K."/>
            <person name="Miller A.N."/>
            <person name="Grigoriev I.V."/>
            <person name="Debuchy R."/>
            <person name="Gladieux P."/>
            <person name="Hiltunen Thoren M."/>
            <person name="Johannesson H."/>
        </authorList>
    </citation>
    <scope>NUCLEOTIDE SEQUENCE</scope>
    <source>
        <strain evidence="3">CBS 315.58</strain>
    </source>
</reference>
<proteinExistence type="predicted"/>
<sequence>MAEPPSPEEPDSTTPPAPTPFQTLEIDDQPVQLSGRRFPPSDSTTPPAPTPFQTLEIDDQPVQLSDWRFPRLFQKLSIYIRAKASSIASSSVRPIAFLINKLPRKIQRMFSIVEKFLPFLITFIIFVLSIDGWLNGKRSFEVDKKSLALSEWTARKDWYGVCNEESNYKPKSCQDINNTTPLGPPPVTLIKRMALSLFDNAAEALPQAPFHSVDDVIDSVSLVLHFLTFFTTCLHIASITTSSSPISRILSRLARPGSSFYRSESFRHIMTMLVSVVPMTFTILSTGFELLICEPRLRQTRHQLNPFLTVEKFTVPPATPVYST</sequence>
<dbReference type="Proteomes" id="UP001303160">
    <property type="component" value="Unassembled WGS sequence"/>
</dbReference>
<reference evidence="3" key="2">
    <citation type="submission" date="2023-05" db="EMBL/GenBank/DDBJ databases">
        <authorList>
            <consortium name="Lawrence Berkeley National Laboratory"/>
            <person name="Steindorff A."/>
            <person name="Hensen N."/>
            <person name="Bonometti L."/>
            <person name="Westerberg I."/>
            <person name="Brannstrom I.O."/>
            <person name="Guillou S."/>
            <person name="Cros-Aarteil S."/>
            <person name="Calhoun S."/>
            <person name="Haridas S."/>
            <person name="Kuo A."/>
            <person name="Mondo S."/>
            <person name="Pangilinan J."/>
            <person name="Riley R."/>
            <person name="Labutti K."/>
            <person name="Andreopoulos B."/>
            <person name="Lipzen A."/>
            <person name="Chen C."/>
            <person name="Yanf M."/>
            <person name="Daum C."/>
            <person name="Ng V."/>
            <person name="Clum A."/>
            <person name="Ohm R."/>
            <person name="Martin F."/>
            <person name="Silar P."/>
            <person name="Natvig D."/>
            <person name="Lalanne C."/>
            <person name="Gautier V."/>
            <person name="Ament-Velasquez S.L."/>
            <person name="Kruys A."/>
            <person name="Hutchinson M.I."/>
            <person name="Powell A.J."/>
            <person name="Barry K."/>
            <person name="Miller A.N."/>
            <person name="Grigoriev I.V."/>
            <person name="Debuchy R."/>
            <person name="Gladieux P."/>
            <person name="Thoren M.H."/>
            <person name="Johannesson H."/>
        </authorList>
    </citation>
    <scope>NUCLEOTIDE SEQUENCE</scope>
    <source>
        <strain evidence="3">CBS 315.58</strain>
    </source>
</reference>
<evidence type="ECO:0000313" key="3">
    <source>
        <dbReference type="EMBL" id="KAK4205615.1"/>
    </source>
</evidence>
<accession>A0AAN7B275</accession>
<keyword evidence="2" id="KW-0472">Membrane</keyword>
<organism evidence="3 4">
    <name type="scientific">Triangularia verruculosa</name>
    <dbReference type="NCBI Taxonomy" id="2587418"/>
    <lineage>
        <taxon>Eukaryota</taxon>
        <taxon>Fungi</taxon>
        <taxon>Dikarya</taxon>
        <taxon>Ascomycota</taxon>
        <taxon>Pezizomycotina</taxon>
        <taxon>Sordariomycetes</taxon>
        <taxon>Sordariomycetidae</taxon>
        <taxon>Sordariales</taxon>
        <taxon>Podosporaceae</taxon>
        <taxon>Triangularia</taxon>
    </lineage>
</organism>
<keyword evidence="2" id="KW-1133">Transmembrane helix</keyword>
<feature type="compositionally biased region" description="Acidic residues" evidence="1">
    <location>
        <begin position="1"/>
        <end position="11"/>
    </location>
</feature>
<keyword evidence="2" id="KW-0812">Transmembrane</keyword>
<feature type="transmembrane region" description="Helical" evidence="2">
    <location>
        <begin position="116"/>
        <end position="134"/>
    </location>
</feature>
<evidence type="ECO:0000313" key="4">
    <source>
        <dbReference type="Proteomes" id="UP001303160"/>
    </source>
</evidence>
<evidence type="ECO:0000256" key="2">
    <source>
        <dbReference type="SAM" id="Phobius"/>
    </source>
</evidence>
<keyword evidence="4" id="KW-1185">Reference proteome</keyword>
<dbReference type="AlphaFoldDB" id="A0AAN7B275"/>
<dbReference type="EMBL" id="MU863875">
    <property type="protein sequence ID" value="KAK4205615.1"/>
    <property type="molecule type" value="Genomic_DNA"/>
</dbReference>